<dbReference type="InterPro" id="IPR013740">
    <property type="entry name" value="Redoxin"/>
</dbReference>
<dbReference type="EMBL" id="JSWE01000139">
    <property type="protein sequence ID" value="KIE04862.1"/>
    <property type="molecule type" value="Genomic_DNA"/>
</dbReference>
<comment type="caution">
    <text evidence="2">The sequence shown here is derived from an EMBL/GenBank/DDBJ whole genome shotgun (WGS) entry which is preliminary data.</text>
</comment>
<evidence type="ECO:0000259" key="1">
    <source>
        <dbReference type="Pfam" id="PF08534"/>
    </source>
</evidence>
<keyword evidence="3" id="KW-1185">Reference proteome</keyword>
<dbReference type="STRING" id="86105.NF27_FN00110"/>
<proteinExistence type="predicted"/>
<dbReference type="Pfam" id="PF08534">
    <property type="entry name" value="Redoxin"/>
    <property type="match status" value="1"/>
</dbReference>
<dbReference type="InterPro" id="IPR036249">
    <property type="entry name" value="Thioredoxin-like_sf"/>
</dbReference>
<dbReference type="Proteomes" id="UP000031258">
    <property type="component" value="Unassembled WGS sequence"/>
</dbReference>
<sequence length="166" mass="19222">MKMGKYIPLTFFILLVALLGYKTINTKPDNIQLVQNLYFDASKLKSAINNQPIIHPNNKYILHVCSSWCTTCKQNHYELIRLSNEKAIKIIGIIWQDKRENIDKMLQKEGNPYYDLINADEETIINLGISAIPETFIVSKSNRVLLKFSGEIKEEELRHAFYTSNN</sequence>
<evidence type="ECO:0000313" key="3">
    <source>
        <dbReference type="Proteomes" id="UP000031258"/>
    </source>
</evidence>
<feature type="domain" description="Redoxin" evidence="1">
    <location>
        <begin position="58"/>
        <end position="154"/>
    </location>
</feature>
<protein>
    <recommendedName>
        <fullName evidence="1">Redoxin domain-containing protein</fullName>
    </recommendedName>
</protein>
<gene>
    <name evidence="2" type="ORF">NF27_FN00110</name>
</gene>
<evidence type="ECO:0000313" key="2">
    <source>
        <dbReference type="EMBL" id="KIE04862.1"/>
    </source>
</evidence>
<dbReference type="Gene3D" id="3.40.30.10">
    <property type="entry name" value="Glutaredoxin"/>
    <property type="match status" value="1"/>
</dbReference>
<organism evidence="2 3">
    <name type="scientific">Candidatus Jidaibacter acanthamoebae</name>
    <dbReference type="NCBI Taxonomy" id="86105"/>
    <lineage>
        <taxon>Bacteria</taxon>
        <taxon>Pseudomonadati</taxon>
        <taxon>Pseudomonadota</taxon>
        <taxon>Alphaproteobacteria</taxon>
        <taxon>Rickettsiales</taxon>
        <taxon>Candidatus Midichloriaceae</taxon>
        <taxon>Candidatus Jidaibacter</taxon>
    </lineage>
</organism>
<accession>A0A0C1MS01</accession>
<dbReference type="AlphaFoldDB" id="A0A0C1MS01"/>
<dbReference type="SUPFAM" id="SSF52833">
    <property type="entry name" value="Thioredoxin-like"/>
    <property type="match status" value="1"/>
</dbReference>
<dbReference type="GO" id="GO:0016491">
    <property type="term" value="F:oxidoreductase activity"/>
    <property type="evidence" value="ECO:0007669"/>
    <property type="project" value="InterPro"/>
</dbReference>
<name>A0A0C1MS01_9RICK</name>
<reference evidence="2 3" key="1">
    <citation type="submission" date="2014-11" db="EMBL/GenBank/DDBJ databases">
        <title>A Rickettsiales Symbiont of Amoebae With Ancient Features.</title>
        <authorList>
            <person name="Schulz F."/>
            <person name="Martijn J."/>
            <person name="Wascher F."/>
            <person name="Kostanjsek R."/>
            <person name="Ettema T.J."/>
            <person name="Horn M."/>
        </authorList>
    </citation>
    <scope>NUCLEOTIDE SEQUENCE [LARGE SCALE GENOMIC DNA]</scope>
    <source>
        <strain evidence="2 3">UWC36</strain>
    </source>
</reference>